<dbReference type="GO" id="GO:0022857">
    <property type="term" value="F:transmembrane transporter activity"/>
    <property type="evidence" value="ECO:0007669"/>
    <property type="project" value="TreeGrafter"/>
</dbReference>
<dbReference type="SUPFAM" id="SSF52540">
    <property type="entry name" value="P-loop containing nucleoside triphosphate hydrolases"/>
    <property type="match status" value="1"/>
</dbReference>
<keyword evidence="5" id="KW-0547">Nucleotide-binding</keyword>
<comment type="subcellular location">
    <subcellularLocation>
        <location evidence="1">Cell inner membrane</location>
        <topology evidence="1">Multi-pass membrane protein</topology>
    </subcellularLocation>
</comment>
<keyword evidence="2" id="KW-0813">Transport</keyword>
<dbReference type="InterPro" id="IPR003593">
    <property type="entry name" value="AAA+_ATPase"/>
</dbReference>
<dbReference type="GO" id="GO:0005886">
    <property type="term" value="C:plasma membrane"/>
    <property type="evidence" value="ECO:0007669"/>
    <property type="project" value="UniProtKB-SubCell"/>
</dbReference>
<evidence type="ECO:0000256" key="5">
    <source>
        <dbReference type="ARBA" id="ARBA00022741"/>
    </source>
</evidence>
<keyword evidence="8 10" id="KW-0472">Membrane</keyword>
<evidence type="ECO:0000256" key="3">
    <source>
        <dbReference type="ARBA" id="ARBA00022475"/>
    </source>
</evidence>
<sequence length="806" mass="91050">MIRINNLDKYYNKGKKSEQCALNDVNLEFGNTGLVCILGESGSGKTTLLNAIGGLDDFSGGSIEINGTKLTGYSPKLTDAIRNEHFGYIFQNYYILKDYTVGYNVKLALNRYDLTEEEKNERVDYILDMLGILKYKKKVVSKLSGGQQQRVSIARALVKAPNIILADEPTGNLDEENTLKTMMILKNISKECLVIVVTHEKRIAKFFADRIIQVSDGKIVSDKVNNATAYERGDDSNIYLKEYEQEIIDDKYAEFKLYHKKDDIPEKIRLNFVFKDGKLYIQNLSENDLVIANAENGVQILDEERPSLDAQDVDNFEYNLSRLDEKKNAGLPFREIWHMAMANIAALGKKQRFMVIILLVSAILLSITTAKYVNDKVIDEAAIVTADSHCLKVNIENTDIFNEDEHMDMHEFINKYLNNKKYGDIICQNTSGMYIEGRTFTQIKSQDISLSDFSYIPYEHLDKNKLLYGRMPEKRNEVVLDKQLIDKVTEYTSAVSLMYDGYESYVGAKLHGSDATVKYKVVGISDMGEPSVYCSPNVILSLMENTTLVESDEEFNRENVKGYKKVKLKDNEVLIRKGFADSEGYKIGDQANLDGDYVIKGTFPDGLGVDYVMSDKGCKMLMCEQIYMDSACYSYTDNIPETKKYYKKISSKYLEKFEPVMTVPHDDQIKEYLEQYSTVSVSGNVIMIAAAVISLIMIYFMIKSNAMLRSEELTVYKMFGISNKSIISAFILEIYAMASVTTLPAVLVTAGIIKLISFAPSLNVGVIFPWWAVVGLLLCNYLVYAIICILPVKSILAKPPAALDLK</sequence>
<organism evidence="12 13">
    <name type="scientific">Butyribacter intestini</name>
    <dbReference type="NCBI Taxonomy" id="1703332"/>
    <lineage>
        <taxon>Bacteria</taxon>
        <taxon>Bacillati</taxon>
        <taxon>Bacillota</taxon>
        <taxon>Clostridia</taxon>
        <taxon>Lachnospirales</taxon>
        <taxon>Lachnospiraceae</taxon>
        <taxon>Butyribacter</taxon>
    </lineage>
</organism>
<dbReference type="RefSeq" id="WP_055942077.1">
    <property type="nucleotide sequence ID" value="NZ_JAQDCV010000001.1"/>
</dbReference>
<evidence type="ECO:0000256" key="9">
    <source>
        <dbReference type="ARBA" id="ARBA00038388"/>
    </source>
</evidence>
<dbReference type="CDD" id="cd03255">
    <property type="entry name" value="ABC_MJ0796_LolCDE_FtsE"/>
    <property type="match status" value="1"/>
</dbReference>
<dbReference type="EMBL" id="LLKB01000001">
    <property type="protein sequence ID" value="KQC86497.1"/>
    <property type="molecule type" value="Genomic_DNA"/>
</dbReference>
<evidence type="ECO:0000256" key="2">
    <source>
        <dbReference type="ARBA" id="ARBA00022448"/>
    </source>
</evidence>
<evidence type="ECO:0000313" key="13">
    <source>
        <dbReference type="Proteomes" id="UP000050833"/>
    </source>
</evidence>
<proteinExistence type="inferred from homology"/>
<evidence type="ECO:0000256" key="1">
    <source>
        <dbReference type="ARBA" id="ARBA00004429"/>
    </source>
</evidence>
<keyword evidence="13" id="KW-1185">Reference proteome</keyword>
<dbReference type="InterPro" id="IPR017911">
    <property type="entry name" value="MacB-like_ATP-bd"/>
</dbReference>
<dbReference type="SMART" id="SM00382">
    <property type="entry name" value="AAA"/>
    <property type="match status" value="1"/>
</dbReference>
<evidence type="ECO:0000256" key="6">
    <source>
        <dbReference type="ARBA" id="ARBA00022840"/>
    </source>
</evidence>
<keyword evidence="7 10" id="KW-1133">Transmembrane helix</keyword>
<evidence type="ECO:0000256" key="8">
    <source>
        <dbReference type="ARBA" id="ARBA00023136"/>
    </source>
</evidence>
<dbReference type="GO" id="GO:0005524">
    <property type="term" value="F:ATP binding"/>
    <property type="evidence" value="ECO:0007669"/>
    <property type="project" value="UniProtKB-KW"/>
</dbReference>
<dbReference type="PANTHER" id="PTHR24220">
    <property type="entry name" value="IMPORT ATP-BINDING PROTEIN"/>
    <property type="match status" value="1"/>
</dbReference>
<dbReference type="InterPro" id="IPR017871">
    <property type="entry name" value="ABC_transporter-like_CS"/>
</dbReference>
<evidence type="ECO:0000256" key="7">
    <source>
        <dbReference type="ARBA" id="ARBA00022989"/>
    </source>
</evidence>
<feature type="transmembrane region" description="Helical" evidence="10">
    <location>
        <begin position="768"/>
        <end position="790"/>
    </location>
</feature>
<dbReference type="InterPro" id="IPR003439">
    <property type="entry name" value="ABC_transporter-like_ATP-bd"/>
</dbReference>
<dbReference type="PROSITE" id="PS50893">
    <property type="entry name" value="ABC_TRANSPORTER_2"/>
    <property type="match status" value="1"/>
</dbReference>
<dbReference type="InterPro" id="IPR027417">
    <property type="entry name" value="P-loop_NTPase"/>
</dbReference>
<evidence type="ECO:0000256" key="10">
    <source>
        <dbReference type="SAM" id="Phobius"/>
    </source>
</evidence>
<gene>
    <name evidence="12" type="ORF">APZ18_04765</name>
</gene>
<keyword evidence="3" id="KW-1003">Cell membrane</keyword>
<protein>
    <recommendedName>
        <fullName evidence="11">ABC transporter domain-containing protein</fullName>
    </recommendedName>
</protein>
<keyword evidence="4 10" id="KW-0812">Transmembrane</keyword>
<dbReference type="PROSITE" id="PS00211">
    <property type="entry name" value="ABC_TRANSPORTER_1"/>
    <property type="match status" value="1"/>
</dbReference>
<evidence type="ECO:0000313" key="12">
    <source>
        <dbReference type="EMBL" id="KQC86497.1"/>
    </source>
</evidence>
<dbReference type="InterPro" id="IPR015854">
    <property type="entry name" value="ABC_transpr_LolD-like"/>
</dbReference>
<evidence type="ECO:0000256" key="4">
    <source>
        <dbReference type="ARBA" id="ARBA00022692"/>
    </source>
</evidence>
<reference evidence="12 13" key="1">
    <citation type="submission" date="2015-10" db="EMBL/GenBank/DDBJ databases">
        <title>Butyribacter intestini gen. nov., sp. nov., a butyric acid-producing bacterium of the family Lachnospiraceae isolated from the human faeces.</title>
        <authorList>
            <person name="Zou Y."/>
            <person name="Xue W."/>
            <person name="Luo G."/>
            <person name="Lv M."/>
        </authorList>
    </citation>
    <scope>NUCLEOTIDE SEQUENCE [LARGE SCALE GENOMIC DNA]</scope>
    <source>
        <strain evidence="12 13">TF01-11</strain>
    </source>
</reference>
<dbReference type="Gene3D" id="3.40.50.300">
    <property type="entry name" value="P-loop containing nucleotide triphosphate hydrolases"/>
    <property type="match status" value="1"/>
</dbReference>
<comment type="caution">
    <text evidence="12">The sequence shown here is derived from an EMBL/GenBank/DDBJ whole genome shotgun (WGS) entry which is preliminary data.</text>
</comment>
<evidence type="ECO:0000259" key="11">
    <source>
        <dbReference type="PROSITE" id="PS50893"/>
    </source>
</evidence>
<dbReference type="Proteomes" id="UP000050833">
    <property type="component" value="Unassembled WGS sequence"/>
</dbReference>
<feature type="transmembrane region" description="Helical" evidence="10">
    <location>
        <begin position="726"/>
        <end position="756"/>
    </location>
</feature>
<dbReference type="Pfam" id="PF02687">
    <property type="entry name" value="FtsX"/>
    <property type="match status" value="1"/>
</dbReference>
<dbReference type="Pfam" id="PF00005">
    <property type="entry name" value="ABC_tran"/>
    <property type="match status" value="1"/>
</dbReference>
<accession>A0AAW3JUR9</accession>
<comment type="similarity">
    <text evidence="9">Belongs to the ABC transporter superfamily. Macrolide exporter (TC 3.A.1.122) family.</text>
</comment>
<name>A0AAW3JUR9_9FIRM</name>
<keyword evidence="6" id="KW-0067">ATP-binding</keyword>
<dbReference type="InterPro" id="IPR003838">
    <property type="entry name" value="ABC3_permease_C"/>
</dbReference>
<feature type="domain" description="ABC transporter" evidence="11">
    <location>
        <begin position="2"/>
        <end position="241"/>
    </location>
</feature>
<dbReference type="AlphaFoldDB" id="A0AAW3JUR9"/>
<dbReference type="GO" id="GO:0016887">
    <property type="term" value="F:ATP hydrolysis activity"/>
    <property type="evidence" value="ECO:0007669"/>
    <property type="project" value="InterPro"/>
</dbReference>
<feature type="transmembrane region" description="Helical" evidence="10">
    <location>
        <begin position="681"/>
        <end position="702"/>
    </location>
</feature>